<protein>
    <recommendedName>
        <fullName evidence="3">Gas vesicle protein</fullName>
    </recommendedName>
</protein>
<comment type="caution">
    <text evidence="1">The sequence shown here is derived from an EMBL/GenBank/DDBJ whole genome shotgun (WGS) entry which is preliminary data.</text>
</comment>
<dbReference type="AlphaFoldDB" id="A0AAW8M4M3"/>
<proteinExistence type="predicted"/>
<evidence type="ECO:0000313" key="1">
    <source>
        <dbReference type="EMBL" id="MDR6956680.1"/>
    </source>
</evidence>
<dbReference type="Proteomes" id="UP001252613">
    <property type="component" value="Unassembled WGS sequence"/>
</dbReference>
<dbReference type="RefSeq" id="WP_310356295.1">
    <property type="nucleotide sequence ID" value="NZ_JAVDVC010000001.1"/>
</dbReference>
<accession>A0AAW8M4M3</accession>
<dbReference type="EMBL" id="JAVDVC010000001">
    <property type="protein sequence ID" value="MDR6956680.1"/>
    <property type="molecule type" value="Genomic_DNA"/>
</dbReference>
<name>A0AAW8M4M3_9PSED</name>
<gene>
    <name evidence="1" type="ORF">J2W43_000643</name>
</gene>
<sequence>MSDENNVSTGQELLSQLSDPVIERTEWSGRQTDWLLQWFVQFVAKSKIEIGITLSVGGSMITGNLVGPQSYFEQLAEDLSAPFAVLEDQTAGNIKDVILGFKPEDPNDDDPAFQYIHLKDCTTYSDVNSSIVSGGVLWRGKIASVDGFTLGSVRKS</sequence>
<reference evidence="1" key="1">
    <citation type="submission" date="2023-07" db="EMBL/GenBank/DDBJ databases">
        <title>Sorghum-associated microbial communities from plants grown in Nebraska, USA.</title>
        <authorList>
            <person name="Schachtman D."/>
        </authorList>
    </citation>
    <scope>NUCLEOTIDE SEQUENCE</scope>
    <source>
        <strain evidence="1">3432</strain>
    </source>
</reference>
<dbReference type="InterPro" id="IPR049644">
    <property type="entry name" value="GvpU-like"/>
</dbReference>
<evidence type="ECO:0000313" key="2">
    <source>
        <dbReference type="Proteomes" id="UP001252613"/>
    </source>
</evidence>
<dbReference type="NCBIfam" id="NF041667">
    <property type="entry name" value="GvpU"/>
    <property type="match status" value="1"/>
</dbReference>
<evidence type="ECO:0008006" key="3">
    <source>
        <dbReference type="Google" id="ProtNLM"/>
    </source>
</evidence>
<organism evidence="1 2">
    <name type="scientific">Pseudomonas brassicacearum</name>
    <dbReference type="NCBI Taxonomy" id="930166"/>
    <lineage>
        <taxon>Bacteria</taxon>
        <taxon>Pseudomonadati</taxon>
        <taxon>Pseudomonadota</taxon>
        <taxon>Gammaproteobacteria</taxon>
        <taxon>Pseudomonadales</taxon>
        <taxon>Pseudomonadaceae</taxon>
        <taxon>Pseudomonas</taxon>
    </lineage>
</organism>